<protein>
    <recommendedName>
        <fullName evidence="5">Lipoprotein</fullName>
    </recommendedName>
</protein>
<proteinExistence type="predicted"/>
<dbReference type="PROSITE" id="PS51257">
    <property type="entry name" value="PROKAR_LIPOPROTEIN"/>
    <property type="match status" value="1"/>
</dbReference>
<evidence type="ECO:0008006" key="5">
    <source>
        <dbReference type="Google" id="ProtNLM"/>
    </source>
</evidence>
<dbReference type="Proteomes" id="UP000187148">
    <property type="component" value="Chromosome"/>
</dbReference>
<feature type="region of interest" description="Disordered" evidence="1">
    <location>
        <begin position="77"/>
        <end position="97"/>
    </location>
</feature>
<feature type="chain" id="PRO_5032889695" description="Lipoprotein" evidence="2">
    <location>
        <begin position="22"/>
        <end position="161"/>
    </location>
</feature>
<evidence type="ECO:0000313" key="4">
    <source>
        <dbReference type="Proteomes" id="UP000187148"/>
    </source>
</evidence>
<accession>A0A807LGW1</accession>
<feature type="signal peptide" evidence="2">
    <location>
        <begin position="1"/>
        <end position="21"/>
    </location>
</feature>
<keyword evidence="2" id="KW-0732">Signal</keyword>
<dbReference type="EMBL" id="CP019445">
    <property type="protein sequence ID" value="APZ04642.1"/>
    <property type="molecule type" value="Genomic_DNA"/>
</dbReference>
<feature type="region of interest" description="Disordered" evidence="1">
    <location>
        <begin position="119"/>
        <end position="148"/>
    </location>
</feature>
<evidence type="ECO:0000256" key="1">
    <source>
        <dbReference type="SAM" id="MobiDB-lite"/>
    </source>
</evidence>
<name>A0A807LGW1_9ENTR</name>
<sequence length="161" mass="18106">MHKKILMMLSALLLAGCATNARDCDPTAGDVSIITKFNCNYSGTWDKRVEQKQQTLQHEQQLNKEFNAVYAAIEQEKKQSNASVASKRKSQQALQRSMNNLIAQLKQKNAGRADVQKQIAALEKKMKEAQNRPSASEMEKQMELQKLQGQLSELQQTLAAQ</sequence>
<dbReference type="KEGG" id="kco:BWI95_06025"/>
<dbReference type="AlphaFoldDB" id="A0A807LGW1"/>
<organism evidence="3 4">
    <name type="scientific">Kosakonia cowanii JCM 10956 = DSM 18146</name>
    <dbReference type="NCBI Taxonomy" id="1300165"/>
    <lineage>
        <taxon>Bacteria</taxon>
        <taxon>Pseudomonadati</taxon>
        <taxon>Pseudomonadota</taxon>
        <taxon>Gammaproteobacteria</taxon>
        <taxon>Enterobacterales</taxon>
        <taxon>Enterobacteriaceae</taxon>
        <taxon>Kosakonia</taxon>
    </lineage>
</organism>
<evidence type="ECO:0000313" key="3">
    <source>
        <dbReference type="EMBL" id="APZ04642.1"/>
    </source>
</evidence>
<evidence type="ECO:0000256" key="2">
    <source>
        <dbReference type="SAM" id="SignalP"/>
    </source>
</evidence>
<keyword evidence="4" id="KW-1185">Reference proteome</keyword>
<reference evidence="3 4" key="1">
    <citation type="submission" date="2017-01" db="EMBL/GenBank/DDBJ databases">
        <authorList>
            <person name="Cao J.-M."/>
        </authorList>
    </citation>
    <scope>NUCLEOTIDE SEQUENCE [LARGE SCALE GENOMIC DNA]</scope>
    <source>
        <strain evidence="3 4">888-76</strain>
    </source>
</reference>
<dbReference type="RefSeq" id="WP_054803571.1">
    <property type="nucleotide sequence ID" value="NZ_CP019445.1"/>
</dbReference>
<gene>
    <name evidence="3" type="ORF">BWI95_06025</name>
</gene>